<dbReference type="OrthoDB" id="6274823at2759"/>
<dbReference type="PRINTS" id="PR00600">
    <property type="entry name" value="PP2APR55"/>
</dbReference>
<name>A0A1X2HBA1_SYNRA</name>
<dbReference type="Proteomes" id="UP000242180">
    <property type="component" value="Unassembled WGS sequence"/>
</dbReference>
<sequence length="462" mass="52400">MQAVLGSTSEPENKWKFAQCFGDKGDSDDVTEADIISAVEFDHTGDYLATGDKGGRVVLFERNESKKGCEYKFHTEFQSHEPEFDYLKSLEIEEKINKIKWCRRTNAAHFLLSTNDKTIKLWKVFERNLKVVHESNLMDHHASQPAPSPPQPQQPVPTKPNGSPSLALPKFVIHDTIIAAVPRRIYANAHAYHINSISVNSDGETYISADDLRINLWNLDISDQSFNIVDIKPANMEELTEVITAAEFHPLQCNLFMYSSSKGTIKLADMRESALCDQKAKTFEMPEDPTNRSFFSEIISSISDVKFSRDGRYILSRDYLTLKLWDINMENKPLATVNIHEHLRSKLCDLYENDCIFDKFECTFSGDGKNMMTGSYSNNLQIYNCDTLGEITLQADKSAFKAKRLGSAKNKITLGNRNGGIKTRRDDVDMIDFQKKILHASWHPNENSIAVAATNNLFIFTL</sequence>
<reference evidence="6 7" key="1">
    <citation type="submission" date="2016-07" db="EMBL/GenBank/DDBJ databases">
        <title>Pervasive Adenine N6-methylation of Active Genes in Fungi.</title>
        <authorList>
            <consortium name="DOE Joint Genome Institute"/>
            <person name="Mondo S.J."/>
            <person name="Dannebaum R.O."/>
            <person name="Kuo R.C."/>
            <person name="Labutti K."/>
            <person name="Haridas S."/>
            <person name="Kuo A."/>
            <person name="Salamov A."/>
            <person name="Ahrendt S.R."/>
            <person name="Lipzen A."/>
            <person name="Sullivan W."/>
            <person name="Andreopoulos W.B."/>
            <person name="Clum A."/>
            <person name="Lindquist E."/>
            <person name="Daum C."/>
            <person name="Ramamoorthy G.K."/>
            <person name="Gryganskyi A."/>
            <person name="Culley D."/>
            <person name="Magnuson J.K."/>
            <person name="James T.Y."/>
            <person name="O'Malley M.A."/>
            <person name="Stajich J.E."/>
            <person name="Spatafora J.W."/>
            <person name="Visel A."/>
            <person name="Grigoriev I.V."/>
        </authorList>
    </citation>
    <scope>NUCLEOTIDE SEQUENCE [LARGE SCALE GENOMIC DNA]</scope>
    <source>
        <strain evidence="6 7">NRRL 2496</strain>
    </source>
</reference>
<accession>A0A1X2HBA1</accession>
<dbReference type="AlphaFoldDB" id="A0A1X2HBA1"/>
<dbReference type="SMART" id="SM00320">
    <property type="entry name" value="WD40"/>
    <property type="match status" value="7"/>
</dbReference>
<dbReference type="InterPro" id="IPR015943">
    <property type="entry name" value="WD40/YVTN_repeat-like_dom_sf"/>
</dbReference>
<dbReference type="InterPro" id="IPR036322">
    <property type="entry name" value="WD40_repeat_dom_sf"/>
</dbReference>
<evidence type="ECO:0000313" key="7">
    <source>
        <dbReference type="Proteomes" id="UP000242180"/>
    </source>
</evidence>
<evidence type="ECO:0000256" key="5">
    <source>
        <dbReference type="SAM" id="MobiDB-lite"/>
    </source>
</evidence>
<dbReference type="STRING" id="13706.A0A1X2HBA1"/>
<dbReference type="Gene3D" id="2.130.10.10">
    <property type="entry name" value="YVTN repeat-like/Quinoprotein amine dehydrogenase"/>
    <property type="match status" value="2"/>
</dbReference>
<dbReference type="FunCoup" id="A0A1X2HBA1">
    <property type="interactions" value="420"/>
</dbReference>
<keyword evidence="2 4" id="KW-0853">WD repeat</keyword>
<evidence type="ECO:0000256" key="3">
    <source>
        <dbReference type="ARBA" id="ARBA00022737"/>
    </source>
</evidence>
<keyword evidence="7" id="KW-1185">Reference proteome</keyword>
<dbReference type="GO" id="GO:0019888">
    <property type="term" value="F:protein phosphatase regulator activity"/>
    <property type="evidence" value="ECO:0007669"/>
    <property type="project" value="InterPro"/>
</dbReference>
<dbReference type="OMA" id="KWCRRTN"/>
<organism evidence="6 7">
    <name type="scientific">Syncephalastrum racemosum</name>
    <name type="common">Filamentous fungus</name>
    <dbReference type="NCBI Taxonomy" id="13706"/>
    <lineage>
        <taxon>Eukaryota</taxon>
        <taxon>Fungi</taxon>
        <taxon>Fungi incertae sedis</taxon>
        <taxon>Mucoromycota</taxon>
        <taxon>Mucoromycotina</taxon>
        <taxon>Mucoromycetes</taxon>
        <taxon>Mucorales</taxon>
        <taxon>Syncephalastraceae</taxon>
        <taxon>Syncephalastrum</taxon>
    </lineage>
</organism>
<dbReference type="PROSITE" id="PS01024">
    <property type="entry name" value="PR55_1"/>
    <property type="match status" value="1"/>
</dbReference>
<proteinExistence type="inferred from homology"/>
<dbReference type="PANTHER" id="PTHR11871">
    <property type="entry name" value="PROTEIN PHOSPHATASE PP2A REGULATORY SUBUNIT B"/>
    <property type="match status" value="1"/>
</dbReference>
<dbReference type="PIRSF" id="PIRSF037309">
    <property type="entry name" value="PP2A_PR55"/>
    <property type="match status" value="1"/>
</dbReference>
<evidence type="ECO:0000313" key="6">
    <source>
        <dbReference type="EMBL" id="ORY95946.1"/>
    </source>
</evidence>
<keyword evidence="3 4" id="KW-0677">Repeat</keyword>
<feature type="region of interest" description="Disordered" evidence="5">
    <location>
        <begin position="139"/>
        <end position="162"/>
    </location>
</feature>
<dbReference type="InParanoid" id="A0A1X2HBA1"/>
<dbReference type="SUPFAM" id="SSF50978">
    <property type="entry name" value="WD40 repeat-like"/>
    <property type="match status" value="1"/>
</dbReference>
<dbReference type="PROSITE" id="PS01025">
    <property type="entry name" value="PR55_2"/>
    <property type="match status" value="1"/>
</dbReference>
<gene>
    <name evidence="6" type="ORF">BCR43DRAFT_493845</name>
</gene>
<comment type="caution">
    <text evidence="6">The sequence shown here is derived from an EMBL/GenBank/DDBJ whole genome shotgun (WGS) entry which is preliminary data.</text>
</comment>
<protein>
    <recommendedName>
        <fullName evidence="4">Protein phosphatase PP2A regulatory subunit B</fullName>
    </recommendedName>
</protein>
<evidence type="ECO:0000256" key="4">
    <source>
        <dbReference type="RuleBase" id="RU331113"/>
    </source>
</evidence>
<dbReference type="GO" id="GO:0000159">
    <property type="term" value="C:protein phosphatase type 2A complex"/>
    <property type="evidence" value="ECO:0007669"/>
    <property type="project" value="UniProtKB-UniRule"/>
</dbReference>
<dbReference type="EMBL" id="MCGN01000006">
    <property type="protein sequence ID" value="ORY95946.1"/>
    <property type="molecule type" value="Genomic_DNA"/>
</dbReference>
<comment type="similarity">
    <text evidence="1 4">Belongs to the phosphatase 2A regulatory subunit B family.</text>
</comment>
<dbReference type="InterPro" id="IPR000009">
    <property type="entry name" value="PP2A_PR55"/>
</dbReference>
<dbReference type="InterPro" id="IPR001680">
    <property type="entry name" value="WD40_rpt"/>
</dbReference>
<evidence type="ECO:0000256" key="1">
    <source>
        <dbReference type="ARBA" id="ARBA00008259"/>
    </source>
</evidence>
<evidence type="ECO:0000256" key="2">
    <source>
        <dbReference type="ARBA" id="ARBA00022574"/>
    </source>
</evidence>
<dbReference type="InterPro" id="IPR018067">
    <property type="entry name" value="PP2A_PR55_CS"/>
</dbReference>
<feature type="compositionally biased region" description="Pro residues" evidence="5">
    <location>
        <begin position="146"/>
        <end position="158"/>
    </location>
</feature>
<dbReference type="Pfam" id="PF00400">
    <property type="entry name" value="WD40"/>
    <property type="match status" value="1"/>
</dbReference>